<feature type="compositionally biased region" description="Basic and acidic residues" evidence="7">
    <location>
        <begin position="170"/>
        <end position="181"/>
    </location>
</feature>
<dbReference type="GO" id="GO:0016791">
    <property type="term" value="F:phosphatase activity"/>
    <property type="evidence" value="ECO:0007669"/>
    <property type="project" value="TreeGrafter"/>
</dbReference>
<gene>
    <name evidence="10" type="primary">Acyltransferase</name>
</gene>
<dbReference type="EMBL" id="HG531802">
    <property type="protein sequence ID" value="CDI66604.1"/>
    <property type="molecule type" value="Genomic_DNA"/>
</dbReference>
<keyword evidence="5 8" id="KW-1133">Transmembrane helix</keyword>
<evidence type="ECO:0000256" key="1">
    <source>
        <dbReference type="ARBA" id="ARBA00004370"/>
    </source>
</evidence>
<dbReference type="PANTHER" id="PTHR15486:SF96">
    <property type="entry name" value="LIPID DROPLET-REGULATING VLDL ASSEMBLY FACTOR AUP1"/>
    <property type="match status" value="1"/>
</dbReference>
<feature type="domain" description="Glycerol-3-phosphate acyltransferase RAM2/GPAT1-8 HAD-like" evidence="9">
    <location>
        <begin position="21"/>
        <end position="86"/>
    </location>
</feature>
<organism evidence="10">
    <name type="scientific">Saccharum hybrid cultivar R570</name>
    <dbReference type="NCBI Taxonomy" id="131158"/>
    <lineage>
        <taxon>Eukaryota</taxon>
        <taxon>Viridiplantae</taxon>
        <taxon>Streptophyta</taxon>
        <taxon>Embryophyta</taxon>
        <taxon>Tracheophyta</taxon>
        <taxon>Spermatophyta</taxon>
        <taxon>Magnoliopsida</taxon>
        <taxon>Liliopsida</taxon>
        <taxon>Poales</taxon>
        <taxon>Poaceae</taxon>
        <taxon>PACMAD clade</taxon>
        <taxon>Panicoideae</taxon>
        <taxon>Andropogonodae</taxon>
        <taxon>Andropogoneae</taxon>
        <taxon>Saccharinae</taxon>
        <taxon>Saccharum</taxon>
        <taxon>Saccharum officinarum species complex</taxon>
    </lineage>
</organism>
<comment type="similarity">
    <text evidence="2">Belongs to the GPAT/DAPAT family.</text>
</comment>
<feature type="region of interest" description="Disordered" evidence="7">
    <location>
        <begin position="125"/>
        <end position="399"/>
    </location>
</feature>
<dbReference type="PANTHER" id="PTHR15486">
    <property type="entry name" value="ANCIENT UBIQUITOUS PROTEIN"/>
    <property type="match status" value="1"/>
</dbReference>
<dbReference type="GO" id="GO:0010143">
    <property type="term" value="P:cutin biosynthetic process"/>
    <property type="evidence" value="ECO:0007669"/>
    <property type="project" value="TreeGrafter"/>
</dbReference>
<feature type="region of interest" description="Disordered" evidence="7">
    <location>
        <begin position="461"/>
        <end position="480"/>
    </location>
</feature>
<feature type="compositionally biased region" description="Basic and acidic residues" evidence="7">
    <location>
        <begin position="340"/>
        <end position="361"/>
    </location>
</feature>
<keyword evidence="6 8" id="KW-0472">Membrane</keyword>
<feature type="compositionally biased region" description="Basic residues" evidence="7">
    <location>
        <begin position="467"/>
        <end position="480"/>
    </location>
</feature>
<dbReference type="GO" id="GO:0090447">
    <property type="term" value="F:glycerol-3-phosphate 2-O-acyltransferase activity"/>
    <property type="evidence" value="ECO:0007669"/>
    <property type="project" value="TreeGrafter"/>
</dbReference>
<feature type="transmembrane region" description="Helical" evidence="8">
    <location>
        <begin position="50"/>
        <end position="70"/>
    </location>
</feature>
<evidence type="ECO:0000256" key="4">
    <source>
        <dbReference type="ARBA" id="ARBA00022692"/>
    </source>
</evidence>
<feature type="compositionally biased region" description="Basic and acidic residues" evidence="7">
    <location>
        <begin position="375"/>
        <end position="398"/>
    </location>
</feature>
<keyword evidence="3 10" id="KW-0808">Transferase</keyword>
<dbReference type="InterPro" id="IPR056462">
    <property type="entry name" value="HAD_RAM2/GPAT1-8"/>
</dbReference>
<evidence type="ECO:0000259" key="9">
    <source>
        <dbReference type="Pfam" id="PF23270"/>
    </source>
</evidence>
<dbReference type="GO" id="GO:0016020">
    <property type="term" value="C:membrane"/>
    <property type="evidence" value="ECO:0007669"/>
    <property type="project" value="UniProtKB-SubCell"/>
</dbReference>
<reference evidence="10" key="1">
    <citation type="submission" date="2013-10" db="EMBL/GenBank/DDBJ databases">
        <title>Vertical structural redundancy in the polyploid sugarcane genome.</title>
        <authorList>
            <person name="Charron C."/>
            <person name="Garsmeur O."/>
            <person name="Hervouet C."/>
            <person name="Droc G."/>
            <person name="Bocs S."/>
            <person name="D'Hont A."/>
        </authorList>
    </citation>
    <scope>NUCLEOTIDE SEQUENCE</scope>
</reference>
<dbReference type="AlphaFoldDB" id="A0A0A1I5N4"/>
<evidence type="ECO:0000256" key="6">
    <source>
        <dbReference type="ARBA" id="ARBA00023136"/>
    </source>
</evidence>
<dbReference type="Pfam" id="PF23270">
    <property type="entry name" value="HAD_RAM2_N"/>
    <property type="match status" value="1"/>
</dbReference>
<name>A0A0A1I5N4_9POAL</name>
<proteinExistence type="inferred from homology"/>
<feature type="compositionally biased region" description="Basic residues" evidence="7">
    <location>
        <begin position="140"/>
        <end position="159"/>
    </location>
</feature>
<evidence type="ECO:0000256" key="3">
    <source>
        <dbReference type="ARBA" id="ARBA00022679"/>
    </source>
</evidence>
<feature type="compositionally biased region" description="Basic residues" evidence="7">
    <location>
        <begin position="278"/>
        <end position="287"/>
    </location>
</feature>
<evidence type="ECO:0000256" key="8">
    <source>
        <dbReference type="SAM" id="Phobius"/>
    </source>
</evidence>
<feature type="compositionally biased region" description="Basic residues" evidence="7">
    <location>
        <begin position="313"/>
        <end position="339"/>
    </location>
</feature>
<evidence type="ECO:0000256" key="5">
    <source>
        <dbReference type="ARBA" id="ARBA00022989"/>
    </source>
</evidence>
<evidence type="ECO:0000313" key="10">
    <source>
        <dbReference type="EMBL" id="CDI66604.1"/>
    </source>
</evidence>
<sequence length="480" mass="52188">MAASPFPTVEKCSSTDRAGDTVVADLDGTLLCGRSSFPYFAHMAFETGGVLRLLLLIALAPLAGLLYYFVSEPAGIQVLIFASSRGGQGRRHRGRGAGGAAQVLLRRPAPGVVARVLGVRPPVRAHREPADHGGGVPQGVHRHGRRRRHGARRVARPRHGAGALPRRPGRRAEGGRAPEGVRRRRRARGRPRRQEDGLPVHEAVQGGLRRAGHAQAEARATREPAEASGLPRRPARAEAVPGARAAHRALDPDRVPARVPANRRGRAPADAHGVPRVPRPRRPRHHQGQPSAAGQPRDGPDRRALHLLPPHPPRPHLPLHRPGAPHHRRHLLGTSRGRRGHDPAPPDRGRPGDLPRGDDVPRAVPAPFLGAVRGADGRDRAGGDGEPDEHVPRDDGARVEGAGPLLLLHEPEPRVRGHVPQQAPSRAHLQWRRPEQPRGGQLHPAAHRVHAVLRVHQLHPEGQVQGTRRKRRHRRVQAQH</sequence>
<keyword evidence="10" id="KW-0012">Acyltransferase</keyword>
<keyword evidence="4 8" id="KW-0812">Transmembrane</keyword>
<protein>
    <submittedName>
        <fullName evidence="10">Acyltransferase</fullName>
    </submittedName>
</protein>
<accession>A0A0A1I5N4</accession>
<evidence type="ECO:0000256" key="2">
    <source>
        <dbReference type="ARBA" id="ARBA00007937"/>
    </source>
</evidence>
<evidence type="ECO:0000256" key="7">
    <source>
        <dbReference type="SAM" id="MobiDB-lite"/>
    </source>
</evidence>
<comment type="subcellular location">
    <subcellularLocation>
        <location evidence="1">Membrane</location>
    </subcellularLocation>
</comment>
<feature type="compositionally biased region" description="Basic residues" evidence="7">
    <location>
        <begin position="182"/>
        <end position="191"/>
    </location>
</feature>